<dbReference type="AlphaFoldDB" id="A0A9P5AEG5"/>
<dbReference type="OrthoDB" id="5080239at2759"/>
<organism evidence="4 5">
    <name type="scientific">Fusarium beomiforme</name>
    <dbReference type="NCBI Taxonomy" id="44412"/>
    <lineage>
        <taxon>Eukaryota</taxon>
        <taxon>Fungi</taxon>
        <taxon>Dikarya</taxon>
        <taxon>Ascomycota</taxon>
        <taxon>Pezizomycotina</taxon>
        <taxon>Sordariomycetes</taxon>
        <taxon>Hypocreomycetidae</taxon>
        <taxon>Hypocreales</taxon>
        <taxon>Nectriaceae</taxon>
        <taxon>Fusarium</taxon>
        <taxon>Fusarium burgessii species complex</taxon>
    </lineage>
</organism>
<dbReference type="Proteomes" id="UP000730481">
    <property type="component" value="Unassembled WGS sequence"/>
</dbReference>
<dbReference type="EMBL" id="PVQB02000432">
    <property type="protein sequence ID" value="KAF4337239.1"/>
    <property type="molecule type" value="Genomic_DNA"/>
</dbReference>
<name>A0A9P5AEG5_9HYPO</name>
<comment type="subcellular location">
    <subcellularLocation>
        <location evidence="1">Mitochondrion</location>
    </subcellularLocation>
</comment>
<evidence type="ECO:0000256" key="2">
    <source>
        <dbReference type="ARBA" id="ARBA00023128"/>
    </source>
</evidence>
<dbReference type="InterPro" id="IPR013103">
    <property type="entry name" value="RVT_2"/>
</dbReference>
<accession>A0A9P5AEG5</accession>
<keyword evidence="2" id="KW-0496">Mitochondrion</keyword>
<reference evidence="4" key="1">
    <citation type="journal article" date="2017" name="Mycologia">
        <title>Fusarium algeriense, sp. nov., a novel toxigenic crown rot pathogen of durum wheat from Algeria is nested in the Fusarium burgessii species complex.</title>
        <authorList>
            <person name="Laraba I."/>
            <person name="Keddad A."/>
            <person name="Boureghda H."/>
            <person name="Abdallah N."/>
            <person name="Vaughan M.M."/>
            <person name="Proctor R.H."/>
            <person name="Busman M."/>
            <person name="O'Donnell K."/>
        </authorList>
    </citation>
    <scope>NUCLEOTIDE SEQUENCE</scope>
    <source>
        <strain evidence="4">NRRL 25174</strain>
    </source>
</reference>
<proteinExistence type="predicted"/>
<dbReference type="Pfam" id="PF07727">
    <property type="entry name" value="RVT_2"/>
    <property type="match status" value="1"/>
</dbReference>
<feature type="domain" description="Reverse transcriptase Ty1/copia-type" evidence="3">
    <location>
        <begin position="11"/>
        <end position="113"/>
    </location>
</feature>
<dbReference type="GO" id="GO:0005739">
    <property type="term" value="C:mitochondrion"/>
    <property type="evidence" value="ECO:0007669"/>
    <property type="project" value="UniProtKB-SubCell"/>
</dbReference>
<keyword evidence="5" id="KW-1185">Reference proteome</keyword>
<comment type="caution">
    <text evidence="4">The sequence shown here is derived from an EMBL/GenBank/DDBJ whole genome shotgun (WGS) entry which is preliminary data.</text>
</comment>
<reference evidence="4" key="2">
    <citation type="submission" date="2020-02" db="EMBL/GenBank/DDBJ databases">
        <title>Identification and distribution of gene clusters putatively required for synthesis of sphingolipid metabolism inhibitors in phylogenetically diverse species of the filamentous fungus Fusarium.</title>
        <authorList>
            <person name="Kim H.-S."/>
            <person name="Busman M."/>
            <person name="Brown D.W."/>
            <person name="Divon H."/>
            <person name="Uhlig S."/>
            <person name="Proctor R.H."/>
        </authorList>
    </citation>
    <scope>NUCLEOTIDE SEQUENCE</scope>
    <source>
        <strain evidence="4">NRRL 25174</strain>
    </source>
</reference>
<dbReference type="SUPFAM" id="SSF56672">
    <property type="entry name" value="DNA/RNA polymerases"/>
    <property type="match status" value="1"/>
</dbReference>
<evidence type="ECO:0000256" key="1">
    <source>
        <dbReference type="ARBA" id="ARBA00004173"/>
    </source>
</evidence>
<dbReference type="InterPro" id="IPR043502">
    <property type="entry name" value="DNA/RNA_pol_sf"/>
</dbReference>
<protein>
    <submittedName>
        <fullName evidence="4">Integrase catalytic core</fullName>
    </submittedName>
</protein>
<sequence length="135" mass="15436">MGKFYGTKRDLPRGFKQREGINYNESFASVIEPMSYKMIFAIAAAFDLELEQMDIKMAFFYGFVNDEIYVHQPERFDDGSGRVCNLLRALFGLEHAPRPLLLDMGDFVKNYTFIAVYMDGLLIAGPSKIEIVSLK</sequence>
<evidence type="ECO:0000313" key="5">
    <source>
        <dbReference type="Proteomes" id="UP000730481"/>
    </source>
</evidence>
<gene>
    <name evidence="4" type="ORF">FBEOM_8884</name>
</gene>
<evidence type="ECO:0000313" key="4">
    <source>
        <dbReference type="EMBL" id="KAF4337239.1"/>
    </source>
</evidence>
<evidence type="ECO:0000259" key="3">
    <source>
        <dbReference type="Pfam" id="PF07727"/>
    </source>
</evidence>